<reference evidence="2" key="1">
    <citation type="submission" date="2019-05" db="EMBL/GenBank/DDBJ databases">
        <title>The de novo reference genome and transcriptome assemblies of the wild tomato species Solanum chilense.</title>
        <authorList>
            <person name="Stam R."/>
            <person name="Nosenko T."/>
            <person name="Hoerger A.C."/>
            <person name="Stephan W."/>
            <person name="Seidel M.A."/>
            <person name="Kuhn J.M.M."/>
            <person name="Haberer G."/>
            <person name="Tellier A."/>
        </authorList>
    </citation>
    <scope>NUCLEOTIDE SEQUENCE</scope>
    <source>
        <tissue evidence="2">Mature leaves</tissue>
    </source>
</reference>
<gene>
    <name evidence="2" type="ORF">EJD97_009091</name>
</gene>
<feature type="non-terminal residue" evidence="2">
    <location>
        <position position="1"/>
    </location>
</feature>
<feature type="non-terminal residue" evidence="2">
    <location>
        <position position="74"/>
    </location>
</feature>
<accession>A0A6N2BKZ6</accession>
<dbReference type="AlphaFoldDB" id="A0A6N2BKZ6"/>
<dbReference type="EMBL" id="RXGB01002388">
    <property type="protein sequence ID" value="TMW95314.1"/>
    <property type="molecule type" value="Genomic_DNA"/>
</dbReference>
<evidence type="ECO:0000313" key="2">
    <source>
        <dbReference type="EMBL" id="TMW95314.1"/>
    </source>
</evidence>
<organism evidence="2">
    <name type="scientific">Solanum chilense</name>
    <name type="common">Tomato</name>
    <name type="synonym">Lycopersicon chilense</name>
    <dbReference type="NCBI Taxonomy" id="4083"/>
    <lineage>
        <taxon>Eukaryota</taxon>
        <taxon>Viridiplantae</taxon>
        <taxon>Streptophyta</taxon>
        <taxon>Embryophyta</taxon>
        <taxon>Tracheophyta</taxon>
        <taxon>Spermatophyta</taxon>
        <taxon>Magnoliopsida</taxon>
        <taxon>eudicotyledons</taxon>
        <taxon>Gunneridae</taxon>
        <taxon>Pentapetalae</taxon>
        <taxon>asterids</taxon>
        <taxon>lamiids</taxon>
        <taxon>Solanales</taxon>
        <taxon>Solanaceae</taxon>
        <taxon>Solanoideae</taxon>
        <taxon>Solaneae</taxon>
        <taxon>Solanum</taxon>
        <taxon>Solanum subgen. Lycopersicon</taxon>
    </lineage>
</organism>
<sequence>TLYMTTVGPHGQSDPFTRSNEPRSAHTPHFNDFRVLYQTIFWVIHIPTSKMPKLFVDVRQDLCYASSCPSLPFG</sequence>
<name>A0A6N2BKZ6_SOLCI</name>
<feature type="region of interest" description="Disordered" evidence="1">
    <location>
        <begin position="1"/>
        <end position="25"/>
    </location>
</feature>
<proteinExistence type="predicted"/>
<comment type="caution">
    <text evidence="2">The sequence shown here is derived from an EMBL/GenBank/DDBJ whole genome shotgun (WGS) entry which is preliminary data.</text>
</comment>
<protein>
    <submittedName>
        <fullName evidence="2">Uncharacterized protein</fullName>
    </submittedName>
</protein>
<evidence type="ECO:0000256" key="1">
    <source>
        <dbReference type="SAM" id="MobiDB-lite"/>
    </source>
</evidence>